<accession>A0A5B8UA28</accession>
<dbReference type="Proteomes" id="UP000321805">
    <property type="component" value="Chromosome"/>
</dbReference>
<proteinExistence type="predicted"/>
<organism evidence="1 2">
    <name type="scientific">Baekduia soli</name>
    <dbReference type="NCBI Taxonomy" id="496014"/>
    <lineage>
        <taxon>Bacteria</taxon>
        <taxon>Bacillati</taxon>
        <taxon>Actinomycetota</taxon>
        <taxon>Thermoleophilia</taxon>
        <taxon>Solirubrobacterales</taxon>
        <taxon>Baekduiaceae</taxon>
        <taxon>Baekduia</taxon>
    </lineage>
</organism>
<dbReference type="NCBIfam" id="TIGR00725">
    <property type="entry name" value="TIGR00725 family protein"/>
    <property type="match status" value="1"/>
</dbReference>
<dbReference type="InterPro" id="IPR041164">
    <property type="entry name" value="LDcluster4"/>
</dbReference>
<dbReference type="Gene3D" id="3.40.50.450">
    <property type="match status" value="1"/>
</dbReference>
<dbReference type="Pfam" id="PF18306">
    <property type="entry name" value="LDcluster4"/>
    <property type="match status" value="1"/>
</dbReference>
<name>A0A5B8UA28_9ACTN</name>
<dbReference type="GO" id="GO:0005829">
    <property type="term" value="C:cytosol"/>
    <property type="evidence" value="ECO:0007669"/>
    <property type="project" value="TreeGrafter"/>
</dbReference>
<dbReference type="InterPro" id="IPR052341">
    <property type="entry name" value="LOG_family_nucleotidases"/>
</dbReference>
<evidence type="ECO:0000313" key="2">
    <source>
        <dbReference type="Proteomes" id="UP000321805"/>
    </source>
</evidence>
<dbReference type="PANTHER" id="PTHR43393">
    <property type="entry name" value="CYTOKININ RIBOSIDE 5'-MONOPHOSPHATE PHOSPHORIBOHYDROLASE"/>
    <property type="match status" value="1"/>
</dbReference>
<dbReference type="AlphaFoldDB" id="A0A5B8UA28"/>
<dbReference type="OrthoDB" id="9794039at2"/>
<evidence type="ECO:0000313" key="1">
    <source>
        <dbReference type="EMBL" id="QEC49668.1"/>
    </source>
</evidence>
<dbReference type="RefSeq" id="WP_146922033.1">
    <property type="nucleotide sequence ID" value="NZ_CP042430.1"/>
</dbReference>
<reference evidence="1 2" key="1">
    <citation type="journal article" date="2018" name="J. Microbiol.">
        <title>Baekduia soli gen. nov., sp. nov., a novel bacterium isolated from the soil of Baekdu Mountain and proposal of a novel family name, Baekduiaceae fam. nov.</title>
        <authorList>
            <person name="An D.S."/>
            <person name="Siddiqi M.Z."/>
            <person name="Kim K.H."/>
            <person name="Yu H.S."/>
            <person name="Im W.T."/>
        </authorList>
    </citation>
    <scope>NUCLEOTIDE SEQUENCE [LARGE SCALE GENOMIC DNA]</scope>
    <source>
        <strain evidence="1 2">BR7-21</strain>
    </source>
</reference>
<dbReference type="KEGG" id="bsol:FSW04_20190"/>
<dbReference type="SUPFAM" id="SSF102405">
    <property type="entry name" value="MCP/YpsA-like"/>
    <property type="match status" value="1"/>
</dbReference>
<dbReference type="PANTHER" id="PTHR43393:SF3">
    <property type="entry name" value="LYSINE DECARBOXYLASE-LIKE PROTEIN"/>
    <property type="match status" value="1"/>
</dbReference>
<protein>
    <submittedName>
        <fullName evidence="1">TIGR00725 family protein</fullName>
    </submittedName>
</protein>
<sequence>MAGESYVAVVGSGEADAGQAWLAEEVGAALAEAGAVVVTGGLGGVMEAACRGAKSRRGRTLALLPGDDRRAANGWVDVAVATGLGELRNGLIVRSADAVIAIGGGAGTLSEIAFALKTGTPVFGLGTWDTEGIVAATDAADAVARAIRHASSAVS</sequence>
<dbReference type="InterPro" id="IPR005268">
    <property type="entry name" value="CHP00725"/>
</dbReference>
<gene>
    <name evidence="1" type="ORF">FSW04_20190</name>
</gene>
<dbReference type="EMBL" id="CP042430">
    <property type="protein sequence ID" value="QEC49668.1"/>
    <property type="molecule type" value="Genomic_DNA"/>
</dbReference>
<keyword evidence="2" id="KW-1185">Reference proteome</keyword>